<dbReference type="PANTHER" id="PTHR39576">
    <property type="entry name" value="ATTACHING AND EFFACING PROTEIN HOMOLOG-RELATED-RELATED"/>
    <property type="match status" value="1"/>
</dbReference>
<dbReference type="InterPro" id="IPR018392">
    <property type="entry name" value="LysM"/>
</dbReference>
<feature type="domain" description="Big-1" evidence="9">
    <location>
        <begin position="2075"/>
        <end position="2172"/>
    </location>
</feature>
<feature type="domain" description="Big-1" evidence="9">
    <location>
        <begin position="1354"/>
        <end position="1451"/>
    </location>
</feature>
<feature type="domain" description="Big-1" evidence="9">
    <location>
        <begin position="2475"/>
        <end position="2567"/>
    </location>
</feature>
<keyword evidence="3" id="KW-0732">Signal</keyword>
<protein>
    <recommendedName>
        <fullName evidence="7">Inverse autotransporter adhesin YeeJ</fullName>
    </recommendedName>
</protein>
<dbReference type="Gene3D" id="2.60.40.1080">
    <property type="match status" value="1"/>
</dbReference>
<feature type="domain" description="Big-1" evidence="9">
    <location>
        <begin position="850"/>
        <end position="941"/>
    </location>
</feature>
<dbReference type="Gene3D" id="2.60.40.10">
    <property type="entry name" value="Immunoglobulins"/>
    <property type="match status" value="21"/>
</dbReference>
<feature type="region of interest" description="Disordered" evidence="8">
    <location>
        <begin position="127"/>
        <end position="146"/>
    </location>
</feature>
<evidence type="ECO:0000256" key="6">
    <source>
        <dbReference type="ARBA" id="ARBA00023237"/>
    </source>
</evidence>
<dbReference type="InterPro" id="IPR022409">
    <property type="entry name" value="PKD/Chitinase_dom"/>
</dbReference>
<organism evidence="11 12">
    <name type="scientific">Escherichia coli</name>
    <dbReference type="NCBI Taxonomy" id="562"/>
    <lineage>
        <taxon>Bacteria</taxon>
        <taxon>Pseudomonadati</taxon>
        <taxon>Pseudomonadota</taxon>
        <taxon>Gammaproteobacteria</taxon>
        <taxon>Enterobacterales</taxon>
        <taxon>Enterobacteriaceae</taxon>
        <taxon>Escherichia</taxon>
    </lineage>
</organism>
<dbReference type="FunFam" id="2.40.160.160:FF:000001">
    <property type="entry name" value="Intimin-like inverse autotransporter SinH"/>
    <property type="match status" value="1"/>
</dbReference>
<dbReference type="InterPro" id="IPR051715">
    <property type="entry name" value="Intimin-Invasin_domain"/>
</dbReference>
<proteinExistence type="inferred from homology"/>
<dbReference type="FunFam" id="2.60.40.10:FF:002045">
    <property type="entry name" value="Putative adhesin"/>
    <property type="match status" value="1"/>
</dbReference>
<feature type="domain" description="Big-1" evidence="9">
    <location>
        <begin position="749"/>
        <end position="843"/>
    </location>
</feature>
<dbReference type="Gene3D" id="3.10.100.10">
    <property type="entry name" value="Mannose-Binding Protein A, subunit A"/>
    <property type="match status" value="1"/>
</dbReference>
<feature type="domain" description="Big-1" evidence="9">
    <location>
        <begin position="1255"/>
        <end position="1347"/>
    </location>
</feature>
<comment type="subcellular location">
    <subcellularLocation>
        <location evidence="1">Cell outer membrane</location>
    </subcellularLocation>
</comment>
<gene>
    <name evidence="11" type="ORF">FGAF848_00380</name>
</gene>
<sequence length="2872" mass="301993">MLARSGKVSMATKKRSGEEINDQQILCGMGIKLRRLTAGICLVTQLVFPMTAAAQGVVNAATQQPVPAQIAIANTNTVPYTLGALESAQSVAERFGISLAELRKLNQFRTFARGFDNVRQGDELDVPAQVSEKKLTPPPGNSSDNLEQQIASTSQQIGSLLAEDMNSEQAANMARGWASSQASGAMTDWLSRFGTARITLGVDEDFSLKNSQFDFLHPWYETPDNLFFSQHTLHRTDERTQINNGLGWRHFTPTWMSGINFFFDHDLSRYHSRAGIGAEYWRDYLKLSSNGYLRLTNWRSAPELDNDYEARPANGWDVRAEGWLPAWPHLGGKLVYEQYYGDEVALFDKDDRQSNPHAITAGLNYTPFPLMTFSAEQRQGKQGENDTRFAVDFTWQPGSAMQKQLDPNEVAARRSLAGSRYDLVDRNNNIVLEYRKKELVRLTLTDPVTGKSGEVKSLVSSLQTKYALKGYNVEATALEAAGGKVVTTGKDILVTLPAYRFTSTPETDNTWPIEVTAEDVKGNLSNREQSMVVVQAPTLSQKDSSVSLSTQTLNADSHSTATLTFIAHDAAGNPVIGLVLSTRHEGVQDITLSDWKDNGDGSYTQVLTTGTMSGTLTLMPQLNGVDAAKAPAVVNIISVSSSRTHSSIKIDKDRYLSGNPIEVTVELRDENDKPVKEQKQQLNTAVSIDNVKPGVTTDWKETADGIYKATYTAYTKGSGLTAKLLMQNWNEDLHTAGFIIDANPQSAKIATLSASNNGVLANENAANTVSVNVADEGSNPINDHTVTFAVLSGSATSFNNQNTAKTDVNGLATFDLKSSKQEDNTVEVTLENGVKQTLIVSFVGDSSTAQVDLQKSKNEVVADGNDCATMTATVRDAKGNLLNDVKVTFNVNSAEAKLSQTEVNSHDGIATATLTSLKNGDYTVTASVSSGSQANQQVNFIGDQSTAALTLRVPSGEITVTDTAPQQLTATLQDKNGNPLKDKEITFSVPNDVASQFSISNSGKGMTDSNGIAIASLTGTLAGTHMITARLANSNVSDAQPMAFVADKDRAVVVLQTSKAEIIGNGVDETTLTATVKDPFDNVVKNLSVAFSTSPADTQLSLNARNTNENGIAEVTLKGTVLGVHTAEATLPNGNNDTKIVNIAPDTSNAQVTLNIPAQQVVTNNSDSVQLTATVKDPSNHPVAGITVNFTMPQDVAANFTLENNGIAITQANGEAHVTLKGKKAGTHTVTATLGNNNASDAQPVTFVADKDSAVVVMQTSKAEIIGNGVDETTLTATVKDPFDNVVKDLPVTFSTNPADTQLSQSTSNTNDSGVAEVTLKGTVLGVHTVEATLLNGNGYTTTVNIAPDASNAQVTLNIPAQQVVTNNSDSVQLTATVKDPSNHPVAGITVNFTMPQDVAANFTLENNGIAITQANGEAHVTLKGKKAGTHTVTATLGNNNASDAQPVTFVADKDNAVVVLQTSKAEIIGNGVDETTLTATVKDPFDNVVKDLPVTFSTNPADTQLSQSTSNTNDSGVAEVTLKGTVLGVHTVEATLLNGNGYTTTVNIAPDASNAQVTLNIPAQQVVTNNSDSVQLTATVKDPSNHPVAGIAVNFTMPQGVAANFTLENNGIAITQANREAHVMLKGKKAGTHTVTATLSNNNTSDSQPVTFVADKTSAQVVLQMSKDEITGNGVDNATLTATVKDQFDNEVNNLPVTFSSASSGLTLTPGVSNTNESGIAQATLAGVAFGEQTVTASLANNGASDNKTVHFIGDTAAAKIIELTPVPDSIIAGTPQNSTGSVITATVVDNNGFPVKGVTVSFTSRTKSAEMTNGGQAVTNEQGKATVTYTNTRSSRETGARPDTIEASLENGSSTLSTSIQVDADASTAHLTSLYTLYDTQLAGDDTTLYITVNDNYGNGVPLHQVTLSVSPSEGVTLSNNGINTTNHDGYLYASMTATKAGVYQVTATLDNGDSMQQTVTYVPNVANAEITLAASKDPVIADNNDLTTLTATVADTEGNAIANTGVTFTLPEDVRANFTLSDGGKAITDTEGKAKVTLKGTKAGAHTVTASMAGSKSGQLMVNFTADTLTAQVNLNVTEDNFIANNIGMTKLQATVTDGNGNPFANEAVTFTLPADVSASFTLGQGGSAITDINGKAEVTLSGTKSGTYPVTVSVINYGVSDTKQVTLIGDPGTAQLTSLTSVYSFVVSTTEGATMTVSVTDANGNPVEGIKVNFRGTSVTLSSTSVETDSQGFAEILVTSTEVGLKTVSASLADKPTEVISRLLNASADVNSATITSLEIPEGQVMVAQDVAVKAHVNDQFGNPVAHQPVTFSAEPSSQMIISQNTVSTNTQGVAEVTMTPERNGSYMVKASLANGASIEKQLEAIDEKLTLTASSPLIGVNSPTGATLTATLTSANGTPVEGQVINFSVTPEGATLSGGKVRTNSSGQAPVVLTSNKVGTYTVTASFHNGVTIQTQTTVKVTGNSSTAHVASFIADPSTIAATNTDLSTLKATVEDGSGNLIEGLTVYFALKSGSATLTSLTAVTDQNGIATTSVKGAMTGSVTVSAVTTAGGMQTVDITLVAGPADTSQSVLKSNRSSLKGDYTDSAELRLVLHDISGNPIKVSEGMEFVQSGTNVPYIKISAIDYSLNINGDYKATVTGGGEGIATLIPVLNGVHQAGLSTTIQFTRAEDKIMSGTVSVNGTDLPTTTFPSQGFTGAYYQLNNDNFAPGKTAADYEFSSSASWVDVDATGKVTFKNVGSNWERITATPKSGGPSYVYEIRVKSWWVNAGDAFMIYSLAENFCSSNGYTLPRADHLNHSRSRGIGSLYSEWGDMGHYTTEAGFQSNMYWSSSPANSSEQYVVSLATGDQSVFEKLGFAYATCYKNL</sequence>
<evidence type="ECO:0000256" key="7">
    <source>
        <dbReference type="ARBA" id="ARBA00068002"/>
    </source>
</evidence>
<feature type="domain" description="Big-1" evidence="9">
    <location>
        <begin position="2373"/>
        <end position="2467"/>
    </location>
</feature>
<feature type="domain" description="Big-1" evidence="9">
    <location>
        <begin position="1151"/>
        <end position="1248"/>
    </location>
</feature>
<keyword evidence="6" id="KW-0998">Cell outer membrane</keyword>
<dbReference type="Gene3D" id="2.40.160.160">
    <property type="entry name" value="Inverse autotransporter, beta-domain"/>
    <property type="match status" value="1"/>
</dbReference>
<feature type="domain" description="Big-1" evidence="9">
    <location>
        <begin position="2179"/>
        <end position="2263"/>
    </location>
</feature>
<feature type="domain" description="Big-1" evidence="9">
    <location>
        <begin position="1972"/>
        <end position="2068"/>
    </location>
</feature>
<feature type="domain" description="Big-1" evidence="9">
    <location>
        <begin position="948"/>
        <end position="1045"/>
    </location>
</feature>
<keyword evidence="5" id="KW-0472">Membrane</keyword>
<accession>A0AAD2JQ05</accession>
<evidence type="ECO:0000256" key="3">
    <source>
        <dbReference type="ARBA" id="ARBA00022729"/>
    </source>
</evidence>
<dbReference type="PANTHER" id="PTHR39576:SF2">
    <property type="entry name" value="ATTACHING AND EFFACING PROTEIN HOMOLOG-RELATED"/>
    <property type="match status" value="1"/>
</dbReference>
<name>A0AAD2JQ05_ECOLX</name>
<evidence type="ECO:0000256" key="8">
    <source>
        <dbReference type="SAM" id="MobiDB-lite"/>
    </source>
</evidence>
<dbReference type="Pfam" id="PF11924">
    <property type="entry name" value="IAT_beta"/>
    <property type="match status" value="1"/>
</dbReference>
<dbReference type="SMART" id="SM00089">
    <property type="entry name" value="PKD"/>
    <property type="match status" value="7"/>
</dbReference>
<dbReference type="Pfam" id="PF09134">
    <property type="entry name" value="Invasin_D3"/>
    <property type="match status" value="1"/>
</dbReference>
<evidence type="ECO:0000259" key="10">
    <source>
        <dbReference type="PROSITE" id="PS51782"/>
    </source>
</evidence>
<dbReference type="InterPro" id="IPR024519">
    <property type="entry name" value="IAT_beta"/>
</dbReference>
<keyword evidence="4" id="KW-0677">Repeat</keyword>
<dbReference type="EMBL" id="CAUZHL010000001">
    <property type="protein sequence ID" value="CAK1206118.1"/>
    <property type="molecule type" value="Genomic_DNA"/>
</dbReference>
<dbReference type="InterPro" id="IPR008964">
    <property type="entry name" value="Invasin/intimin_cell_adhesion"/>
</dbReference>
<dbReference type="PRINTS" id="PR01369">
    <property type="entry name" value="INTIMIN"/>
</dbReference>
<dbReference type="InterPro" id="IPR003535">
    <property type="entry name" value="Intimin/invasin_bac"/>
</dbReference>
<feature type="domain" description="Big-1" evidence="9">
    <location>
        <begin position="1762"/>
        <end position="1864"/>
    </location>
</feature>
<feature type="domain" description="Big-1" evidence="9">
    <location>
        <begin position="1873"/>
        <end position="1965"/>
    </location>
</feature>
<evidence type="ECO:0000313" key="11">
    <source>
        <dbReference type="EMBL" id="CAK1206118.1"/>
    </source>
</evidence>
<dbReference type="GO" id="GO:0009279">
    <property type="term" value="C:cell outer membrane"/>
    <property type="evidence" value="ECO:0007669"/>
    <property type="project" value="UniProtKB-SubCell"/>
</dbReference>
<dbReference type="InterPro" id="IPR013783">
    <property type="entry name" value="Ig-like_fold"/>
</dbReference>
<evidence type="ECO:0000256" key="1">
    <source>
        <dbReference type="ARBA" id="ARBA00004442"/>
    </source>
</evidence>
<feature type="domain" description="Big-1" evidence="9">
    <location>
        <begin position="2279"/>
        <end position="2370"/>
    </location>
</feature>
<feature type="domain" description="Big-1" evidence="9">
    <location>
        <begin position="1458"/>
        <end position="1550"/>
    </location>
</feature>
<comment type="caution">
    <text evidence="11">The sequence shown here is derived from an EMBL/GenBank/DDBJ whole genome shotgun (WGS) entry which is preliminary data.</text>
</comment>
<dbReference type="PROSITE" id="PS51782">
    <property type="entry name" value="LYSM"/>
    <property type="match status" value="1"/>
</dbReference>
<evidence type="ECO:0000313" key="12">
    <source>
        <dbReference type="Proteomes" id="UP001190091"/>
    </source>
</evidence>
<evidence type="ECO:0000256" key="2">
    <source>
        <dbReference type="ARBA" id="ARBA00010116"/>
    </source>
</evidence>
<feature type="domain" description="LysM" evidence="10">
    <location>
        <begin position="78"/>
        <end position="126"/>
    </location>
</feature>
<reference evidence="11" key="1">
    <citation type="submission" date="2023-10" db="EMBL/GenBank/DDBJ databases">
        <authorList>
            <person name="Leclercq S."/>
        </authorList>
    </citation>
    <scope>NUCLEOTIDE SEQUENCE</scope>
    <source>
        <strain evidence="11">F848</strain>
    </source>
</reference>
<dbReference type="Proteomes" id="UP001190091">
    <property type="component" value="Unassembled WGS sequence"/>
</dbReference>
<dbReference type="Pfam" id="PF02369">
    <property type="entry name" value="Big_1"/>
    <property type="match status" value="18"/>
</dbReference>
<dbReference type="PROSITE" id="PS51127">
    <property type="entry name" value="BIG1"/>
    <property type="match status" value="18"/>
</dbReference>
<evidence type="ECO:0000256" key="5">
    <source>
        <dbReference type="ARBA" id="ARBA00023136"/>
    </source>
</evidence>
<dbReference type="FunFam" id="2.60.40.10:FF:000182">
    <property type="entry name" value="Gamma intimin"/>
    <property type="match status" value="8"/>
</dbReference>
<dbReference type="InterPro" id="IPR038177">
    <property type="entry name" value="IAT_beta_sf"/>
</dbReference>
<feature type="domain" description="Big-1" evidence="9">
    <location>
        <begin position="1557"/>
        <end position="1654"/>
    </location>
</feature>
<dbReference type="InterPro" id="IPR016186">
    <property type="entry name" value="C-type_lectin-like/link_sf"/>
</dbReference>
<evidence type="ECO:0000256" key="4">
    <source>
        <dbReference type="ARBA" id="ARBA00022737"/>
    </source>
</evidence>
<dbReference type="InterPro" id="IPR015217">
    <property type="entry name" value="Invasin_dom_3"/>
</dbReference>
<comment type="similarity">
    <text evidence="2">Belongs to the intimin/invasin family.</text>
</comment>
<dbReference type="SUPFAM" id="SSF49373">
    <property type="entry name" value="Invasin/intimin cell-adhesion fragments"/>
    <property type="match status" value="22"/>
</dbReference>
<feature type="domain" description="Big-1" evidence="9">
    <location>
        <begin position="1052"/>
        <end position="1144"/>
    </location>
</feature>
<evidence type="ECO:0000259" key="9">
    <source>
        <dbReference type="PROSITE" id="PS51127"/>
    </source>
</evidence>
<dbReference type="GO" id="GO:0043709">
    <property type="term" value="P:cell adhesion involved in single-species biofilm formation"/>
    <property type="evidence" value="ECO:0007669"/>
    <property type="project" value="UniProtKB-ARBA"/>
</dbReference>
<dbReference type="SMART" id="SM00634">
    <property type="entry name" value="BID_1"/>
    <property type="match status" value="18"/>
</dbReference>
<feature type="domain" description="Big-1" evidence="9">
    <location>
        <begin position="1661"/>
        <end position="1754"/>
    </location>
</feature>
<dbReference type="InterPro" id="IPR003344">
    <property type="entry name" value="Big_1_dom"/>
</dbReference>